<dbReference type="AlphaFoldDB" id="W9WNZ2"/>
<dbReference type="GeneID" id="19191666"/>
<keyword evidence="2" id="KW-1185">Reference proteome</keyword>
<evidence type="ECO:0000313" key="2">
    <source>
        <dbReference type="Proteomes" id="UP000019471"/>
    </source>
</evidence>
<organism evidence="1 2">
    <name type="scientific">Cladophialophora psammophila CBS 110553</name>
    <dbReference type="NCBI Taxonomy" id="1182543"/>
    <lineage>
        <taxon>Eukaryota</taxon>
        <taxon>Fungi</taxon>
        <taxon>Dikarya</taxon>
        <taxon>Ascomycota</taxon>
        <taxon>Pezizomycotina</taxon>
        <taxon>Eurotiomycetes</taxon>
        <taxon>Chaetothyriomycetidae</taxon>
        <taxon>Chaetothyriales</taxon>
        <taxon>Herpotrichiellaceae</taxon>
        <taxon>Cladophialophora</taxon>
    </lineage>
</organism>
<dbReference type="Proteomes" id="UP000019471">
    <property type="component" value="Unassembled WGS sequence"/>
</dbReference>
<reference evidence="1 2" key="1">
    <citation type="submission" date="2013-03" db="EMBL/GenBank/DDBJ databases">
        <title>The Genome Sequence of Cladophialophora psammophila CBS 110553.</title>
        <authorList>
            <consortium name="The Broad Institute Genomics Platform"/>
            <person name="Cuomo C."/>
            <person name="de Hoog S."/>
            <person name="Gorbushina A."/>
            <person name="Walker B."/>
            <person name="Young S.K."/>
            <person name="Zeng Q."/>
            <person name="Gargeya S."/>
            <person name="Fitzgerald M."/>
            <person name="Haas B."/>
            <person name="Abouelleil A."/>
            <person name="Allen A.W."/>
            <person name="Alvarado L."/>
            <person name="Arachchi H.M."/>
            <person name="Berlin A.M."/>
            <person name="Chapman S.B."/>
            <person name="Gainer-Dewar J."/>
            <person name="Goldberg J."/>
            <person name="Griggs A."/>
            <person name="Gujja S."/>
            <person name="Hansen M."/>
            <person name="Howarth C."/>
            <person name="Imamovic A."/>
            <person name="Ireland A."/>
            <person name="Larimer J."/>
            <person name="McCowan C."/>
            <person name="Murphy C."/>
            <person name="Pearson M."/>
            <person name="Poon T.W."/>
            <person name="Priest M."/>
            <person name="Roberts A."/>
            <person name="Saif S."/>
            <person name="Shea T."/>
            <person name="Sisk P."/>
            <person name="Sykes S."/>
            <person name="Wortman J."/>
            <person name="Nusbaum C."/>
            <person name="Birren B."/>
        </authorList>
    </citation>
    <scope>NUCLEOTIDE SEQUENCE [LARGE SCALE GENOMIC DNA]</scope>
    <source>
        <strain evidence="1 2">CBS 110553</strain>
    </source>
</reference>
<dbReference type="HOGENOM" id="CLU_121513_0_0_1"/>
<dbReference type="OrthoDB" id="10372086at2759"/>
<gene>
    <name evidence="1" type="ORF">A1O5_06960</name>
</gene>
<accession>W9WNZ2</accession>
<sequence>MAVTSTDEFNKPQIREAWLQEKARAPPQGNYKIRLFTRVEDEKWGNVGEASNETHMVMGIAMVMSGCKGARGARGNQHKGRLYQTHPSTRSHPAHLSGWQGTVLEMLDLTLSTWSGSLLFSASTHVGAVSVFYASDSTLRKVATIGLNLVGWAGHAARGARGSRGSSP</sequence>
<protein>
    <submittedName>
        <fullName evidence="1">Uncharacterized protein</fullName>
    </submittedName>
</protein>
<comment type="caution">
    <text evidence="1">The sequence shown here is derived from an EMBL/GenBank/DDBJ whole genome shotgun (WGS) entry which is preliminary data.</text>
</comment>
<dbReference type="EMBL" id="AMGX01000010">
    <property type="protein sequence ID" value="EXJ69887.1"/>
    <property type="molecule type" value="Genomic_DNA"/>
</dbReference>
<proteinExistence type="predicted"/>
<dbReference type="RefSeq" id="XP_007745739.1">
    <property type="nucleotide sequence ID" value="XM_007747549.1"/>
</dbReference>
<evidence type="ECO:0000313" key="1">
    <source>
        <dbReference type="EMBL" id="EXJ69887.1"/>
    </source>
</evidence>
<name>W9WNZ2_9EURO</name>